<keyword evidence="4" id="KW-1185">Reference proteome</keyword>
<comment type="caution">
    <text evidence="3">The sequence shown here is derived from an EMBL/GenBank/DDBJ whole genome shotgun (WGS) entry which is preliminary data.</text>
</comment>
<dbReference type="EMBL" id="MPZV01000002">
    <property type="protein sequence ID" value="OOY24227.1"/>
    <property type="molecule type" value="Genomic_DNA"/>
</dbReference>
<proteinExistence type="predicted"/>
<dbReference type="Pfam" id="PF13403">
    <property type="entry name" value="Hint_2"/>
    <property type="match status" value="1"/>
</dbReference>
<evidence type="ECO:0000259" key="2">
    <source>
        <dbReference type="Pfam" id="PF13403"/>
    </source>
</evidence>
<name>A0ABX3MXY2_9RHOB</name>
<reference evidence="3 4" key="1">
    <citation type="submission" date="2016-11" db="EMBL/GenBank/DDBJ databases">
        <title>A multilocus sequence analysis scheme for characterization of bacteria in the genus Thioclava.</title>
        <authorList>
            <person name="Liu Y."/>
            <person name="Shao Z."/>
        </authorList>
    </citation>
    <scope>NUCLEOTIDE SEQUENCE [LARGE SCALE GENOMIC DNA]</scope>
    <source>
        <strain evidence="3 4">TAW-CT134</strain>
    </source>
</reference>
<sequence>MNLPHRTAAAALRPTETEPPLPRPLRASPNAPKRALRASAMTRRYAAWWLEANGFIEETSRVAPAIPLFEEAFSALARGAVIATEEGPVSVEDLVPGMRVLTADERVETVTWKGSMTMFPAAKDVAARMIRVTAEAFGHGRPSQDLVLGPHARICLRDARLRGRLGIEAAYAPIAAFVDGVSVIEVTPISPVSAYHLVLEQHGSLKVGGMEVESFHPGEGFERMIDPRMVELFLALFPQMDKLREFGPLAAPRLTRFEVEEMLI</sequence>
<dbReference type="InterPro" id="IPR036844">
    <property type="entry name" value="Hint_dom_sf"/>
</dbReference>
<evidence type="ECO:0000313" key="4">
    <source>
        <dbReference type="Proteomes" id="UP000190787"/>
    </source>
</evidence>
<evidence type="ECO:0000313" key="3">
    <source>
        <dbReference type="EMBL" id="OOY24227.1"/>
    </source>
</evidence>
<evidence type="ECO:0000256" key="1">
    <source>
        <dbReference type="SAM" id="MobiDB-lite"/>
    </source>
</evidence>
<gene>
    <name evidence="3" type="ORF">BMI91_09195</name>
</gene>
<dbReference type="SUPFAM" id="SSF51294">
    <property type="entry name" value="Hedgehog/intein (Hint) domain"/>
    <property type="match status" value="1"/>
</dbReference>
<organism evidence="3 4">
    <name type="scientific">Thioclava sediminum</name>
    <dbReference type="NCBI Taxonomy" id="1915319"/>
    <lineage>
        <taxon>Bacteria</taxon>
        <taxon>Pseudomonadati</taxon>
        <taxon>Pseudomonadota</taxon>
        <taxon>Alphaproteobacteria</taxon>
        <taxon>Rhodobacterales</taxon>
        <taxon>Paracoccaceae</taxon>
        <taxon>Thioclava</taxon>
    </lineage>
</organism>
<dbReference type="Proteomes" id="UP000190787">
    <property type="component" value="Unassembled WGS sequence"/>
</dbReference>
<feature type="region of interest" description="Disordered" evidence="1">
    <location>
        <begin position="1"/>
        <end position="33"/>
    </location>
</feature>
<dbReference type="InterPro" id="IPR028992">
    <property type="entry name" value="Hedgehog/Intein_dom"/>
</dbReference>
<accession>A0ABX3MXY2</accession>
<feature type="domain" description="Hedgehog/Intein (Hint)" evidence="2">
    <location>
        <begin position="76"/>
        <end position="218"/>
    </location>
</feature>
<protein>
    <recommendedName>
        <fullName evidence="2">Hedgehog/Intein (Hint) domain-containing protein</fullName>
    </recommendedName>
</protein>